<keyword evidence="4 6" id="KW-1133">Transmembrane helix</keyword>
<keyword evidence="5 6" id="KW-0472">Membrane</keyword>
<dbReference type="PANTHER" id="PTHR10010">
    <property type="entry name" value="SOLUTE CARRIER FAMILY 34 SODIUM PHOSPHATE , MEMBER 2-RELATED"/>
    <property type="match status" value="1"/>
</dbReference>
<feature type="transmembrane region" description="Helical" evidence="6">
    <location>
        <begin position="52"/>
        <end position="74"/>
    </location>
</feature>
<evidence type="ECO:0000313" key="7">
    <source>
        <dbReference type="EMBL" id="MFD2638872.1"/>
    </source>
</evidence>
<gene>
    <name evidence="7" type="ORF">ACFSW4_08355</name>
</gene>
<feature type="transmembrane region" description="Helical" evidence="6">
    <location>
        <begin position="202"/>
        <end position="226"/>
    </location>
</feature>
<dbReference type="RefSeq" id="WP_377328643.1">
    <property type="nucleotide sequence ID" value="NZ_JBHUMZ010000019.1"/>
</dbReference>
<organism evidence="7 8">
    <name type="scientific">Piscibacillus salipiscarius</name>
    <dbReference type="NCBI Taxonomy" id="299480"/>
    <lineage>
        <taxon>Bacteria</taxon>
        <taxon>Bacillati</taxon>
        <taxon>Bacillota</taxon>
        <taxon>Bacilli</taxon>
        <taxon>Bacillales</taxon>
        <taxon>Bacillaceae</taxon>
        <taxon>Piscibacillus</taxon>
    </lineage>
</organism>
<feature type="transmembrane region" description="Helical" evidence="6">
    <location>
        <begin position="270"/>
        <end position="288"/>
    </location>
</feature>
<keyword evidence="8" id="KW-1185">Reference proteome</keyword>
<evidence type="ECO:0000256" key="3">
    <source>
        <dbReference type="ARBA" id="ARBA00022692"/>
    </source>
</evidence>
<dbReference type="Proteomes" id="UP001597452">
    <property type="component" value="Unassembled WGS sequence"/>
</dbReference>
<evidence type="ECO:0000256" key="4">
    <source>
        <dbReference type="ARBA" id="ARBA00022989"/>
    </source>
</evidence>
<protein>
    <submittedName>
        <fullName evidence="7">Na/Pi symporter</fullName>
    </submittedName>
</protein>
<feature type="transmembrane region" description="Helical" evidence="6">
    <location>
        <begin position="130"/>
        <end position="150"/>
    </location>
</feature>
<accession>A0ABW5QAC9</accession>
<dbReference type="NCBIfam" id="NF037997">
    <property type="entry name" value="Na_Pi_symport"/>
    <property type="match status" value="1"/>
</dbReference>
<reference evidence="8" key="1">
    <citation type="journal article" date="2019" name="Int. J. Syst. Evol. Microbiol.">
        <title>The Global Catalogue of Microorganisms (GCM) 10K type strain sequencing project: providing services to taxonomists for standard genome sequencing and annotation.</title>
        <authorList>
            <consortium name="The Broad Institute Genomics Platform"/>
            <consortium name="The Broad Institute Genome Sequencing Center for Infectious Disease"/>
            <person name="Wu L."/>
            <person name="Ma J."/>
        </authorList>
    </citation>
    <scope>NUCLEOTIDE SEQUENCE [LARGE SCALE GENOMIC DNA]</scope>
    <source>
        <strain evidence="8">TISTR 1571</strain>
    </source>
</reference>
<comment type="caution">
    <text evidence="7">The sequence shown here is derived from an EMBL/GenBank/DDBJ whole genome shotgun (WGS) entry which is preliminary data.</text>
</comment>
<evidence type="ECO:0000256" key="1">
    <source>
        <dbReference type="ARBA" id="ARBA00004651"/>
    </source>
</evidence>
<dbReference type="EMBL" id="JBHUMZ010000019">
    <property type="protein sequence ID" value="MFD2638872.1"/>
    <property type="molecule type" value="Genomic_DNA"/>
</dbReference>
<feature type="transmembrane region" description="Helical" evidence="6">
    <location>
        <begin position="233"/>
        <end position="250"/>
    </location>
</feature>
<name>A0ABW5QAC9_9BACI</name>
<evidence type="ECO:0000313" key="8">
    <source>
        <dbReference type="Proteomes" id="UP001597452"/>
    </source>
</evidence>
<keyword evidence="3 6" id="KW-0812">Transmembrane</keyword>
<sequence length="303" mass="33409">MIYVISFLLLLGAAIFGTHLIGSSLLDSATESIKNIITRLLDQPWKGLLLGLIATLIIQNSTIIVILTVGLVAARLFTFTQSIGVILGINIGSSITIDLITINPGYFTIPIILLGAILCLRKNINVVKTGYSLMGFTLVIGSLCIMDVLATDMKESIFYYDLFNKIDHSSFIAVLTGIIHTTLGQSNSTINEIATLFATENFYTGIPLIIGANIGTGVMAMIASLVTMKEARLTAYAYLWLNILGAIFIYPFLDYLVELKNILTPAQVNIMYNITLSLITLPFVKYYSSFIDRIYHWRQKSPM</sequence>
<keyword evidence="2" id="KW-1003">Cell membrane</keyword>
<dbReference type="Pfam" id="PF02690">
    <property type="entry name" value="Na_Pi_cotrans"/>
    <property type="match status" value="2"/>
</dbReference>
<dbReference type="PANTHER" id="PTHR10010:SF46">
    <property type="entry name" value="SODIUM-DEPENDENT PHOSPHATE TRANSPORT PROTEIN 2B"/>
    <property type="match status" value="1"/>
</dbReference>
<comment type="subcellular location">
    <subcellularLocation>
        <location evidence="1">Cell membrane</location>
        <topology evidence="1">Multi-pass membrane protein</topology>
    </subcellularLocation>
</comment>
<feature type="transmembrane region" description="Helical" evidence="6">
    <location>
        <begin position="95"/>
        <end position="118"/>
    </location>
</feature>
<evidence type="ECO:0000256" key="2">
    <source>
        <dbReference type="ARBA" id="ARBA00022475"/>
    </source>
</evidence>
<dbReference type="InterPro" id="IPR003841">
    <property type="entry name" value="Na/Pi_transpt"/>
</dbReference>
<evidence type="ECO:0000256" key="5">
    <source>
        <dbReference type="ARBA" id="ARBA00023136"/>
    </source>
</evidence>
<evidence type="ECO:0000256" key="6">
    <source>
        <dbReference type="SAM" id="Phobius"/>
    </source>
</evidence>
<proteinExistence type="predicted"/>